<dbReference type="Proteomes" id="UP001221898">
    <property type="component" value="Unassembled WGS sequence"/>
</dbReference>
<keyword evidence="3" id="KW-1185">Reference proteome</keyword>
<sequence length="74" mass="8057">MVQEPCHVSDSDVQLHARLVRPAPAPELEREIRTAQRAPRESDLEACHGSLATGLNSRKQTGDSVTGPEKKGKL</sequence>
<evidence type="ECO:0000256" key="1">
    <source>
        <dbReference type="SAM" id="MobiDB-lite"/>
    </source>
</evidence>
<evidence type="ECO:0000313" key="3">
    <source>
        <dbReference type="Proteomes" id="UP001221898"/>
    </source>
</evidence>
<feature type="compositionally biased region" description="Polar residues" evidence="1">
    <location>
        <begin position="53"/>
        <end position="64"/>
    </location>
</feature>
<evidence type="ECO:0000313" key="2">
    <source>
        <dbReference type="EMBL" id="KAJ8411585.1"/>
    </source>
</evidence>
<reference evidence="2" key="1">
    <citation type="journal article" date="2023" name="Science">
        <title>Genome structures resolve the early diversification of teleost fishes.</title>
        <authorList>
            <person name="Parey E."/>
            <person name="Louis A."/>
            <person name="Montfort J."/>
            <person name="Bouchez O."/>
            <person name="Roques C."/>
            <person name="Iampietro C."/>
            <person name="Lluch J."/>
            <person name="Castinel A."/>
            <person name="Donnadieu C."/>
            <person name="Desvignes T."/>
            <person name="Floi Bucao C."/>
            <person name="Jouanno E."/>
            <person name="Wen M."/>
            <person name="Mejri S."/>
            <person name="Dirks R."/>
            <person name="Jansen H."/>
            <person name="Henkel C."/>
            <person name="Chen W.J."/>
            <person name="Zahm M."/>
            <person name="Cabau C."/>
            <person name="Klopp C."/>
            <person name="Thompson A.W."/>
            <person name="Robinson-Rechavi M."/>
            <person name="Braasch I."/>
            <person name="Lecointre G."/>
            <person name="Bobe J."/>
            <person name="Postlethwait J.H."/>
            <person name="Berthelot C."/>
            <person name="Roest Crollius H."/>
            <person name="Guiguen Y."/>
        </authorList>
    </citation>
    <scope>NUCLEOTIDE SEQUENCE</scope>
    <source>
        <strain evidence="2">NC1722</strain>
    </source>
</reference>
<feature type="compositionally biased region" description="Basic and acidic residues" evidence="1">
    <location>
        <begin position="27"/>
        <end position="46"/>
    </location>
</feature>
<accession>A0AAD7WWH3</accession>
<protein>
    <submittedName>
        <fullName evidence="2">Uncharacterized protein</fullName>
    </submittedName>
</protein>
<feature type="region of interest" description="Disordered" evidence="1">
    <location>
        <begin position="26"/>
        <end position="74"/>
    </location>
</feature>
<organism evidence="2 3">
    <name type="scientific">Aldrovandia affinis</name>
    <dbReference type="NCBI Taxonomy" id="143900"/>
    <lineage>
        <taxon>Eukaryota</taxon>
        <taxon>Metazoa</taxon>
        <taxon>Chordata</taxon>
        <taxon>Craniata</taxon>
        <taxon>Vertebrata</taxon>
        <taxon>Euteleostomi</taxon>
        <taxon>Actinopterygii</taxon>
        <taxon>Neopterygii</taxon>
        <taxon>Teleostei</taxon>
        <taxon>Notacanthiformes</taxon>
        <taxon>Halosauridae</taxon>
        <taxon>Aldrovandia</taxon>
    </lineage>
</organism>
<name>A0AAD7WWH3_9TELE</name>
<dbReference type="EMBL" id="JAINUG010000022">
    <property type="protein sequence ID" value="KAJ8411585.1"/>
    <property type="molecule type" value="Genomic_DNA"/>
</dbReference>
<gene>
    <name evidence="2" type="ORF">AAFF_G00163930</name>
</gene>
<comment type="caution">
    <text evidence="2">The sequence shown here is derived from an EMBL/GenBank/DDBJ whole genome shotgun (WGS) entry which is preliminary data.</text>
</comment>
<dbReference type="AlphaFoldDB" id="A0AAD7WWH3"/>
<proteinExistence type="predicted"/>